<dbReference type="NCBIfam" id="TIGR00093">
    <property type="entry name" value="pseudouridine synthase"/>
    <property type="match status" value="1"/>
</dbReference>
<dbReference type="Gene3D" id="3.30.70.1560">
    <property type="entry name" value="Alpha-L RNA-binding motif"/>
    <property type="match status" value="1"/>
</dbReference>
<dbReference type="InterPro" id="IPR020094">
    <property type="entry name" value="TruA/RsuA/RluB/E/F_N"/>
</dbReference>
<dbReference type="AlphaFoldDB" id="A0A1Y0CZ57"/>
<dbReference type="PROSITE" id="PS50889">
    <property type="entry name" value="S4"/>
    <property type="match status" value="1"/>
</dbReference>
<dbReference type="InterPro" id="IPR042092">
    <property type="entry name" value="PsdUridine_s_RsuA/RluB/E/F_cat"/>
</dbReference>
<dbReference type="FunFam" id="3.30.70.1560:FF:000001">
    <property type="entry name" value="Pseudouridine synthase"/>
    <property type="match status" value="1"/>
</dbReference>
<organism evidence="9 10">
    <name type="scientific">Oceanisphaera avium</name>
    <dbReference type="NCBI Taxonomy" id="1903694"/>
    <lineage>
        <taxon>Bacteria</taxon>
        <taxon>Pseudomonadati</taxon>
        <taxon>Pseudomonadota</taxon>
        <taxon>Gammaproteobacteria</taxon>
        <taxon>Aeromonadales</taxon>
        <taxon>Aeromonadaceae</taxon>
        <taxon>Oceanisphaera</taxon>
    </lineage>
</organism>
<comment type="function">
    <text evidence="5">Responsible for synthesis of pseudouridine from uracil-516 in 16S ribosomal RNA.</text>
</comment>
<evidence type="ECO:0000256" key="1">
    <source>
        <dbReference type="ARBA" id="ARBA00008348"/>
    </source>
</evidence>
<dbReference type="EC" id="5.4.99.-" evidence="7"/>
<dbReference type="GO" id="GO:0005829">
    <property type="term" value="C:cytosol"/>
    <property type="evidence" value="ECO:0007669"/>
    <property type="project" value="UniProtKB-ARBA"/>
</dbReference>
<gene>
    <name evidence="9" type="ORF">CBP12_11045</name>
</gene>
<dbReference type="Gene3D" id="3.30.70.580">
    <property type="entry name" value="Pseudouridine synthase I, catalytic domain, N-terminal subdomain"/>
    <property type="match status" value="1"/>
</dbReference>
<evidence type="ECO:0000256" key="2">
    <source>
        <dbReference type="ARBA" id="ARBA00022884"/>
    </source>
</evidence>
<dbReference type="CDD" id="cd02553">
    <property type="entry name" value="PseudoU_synth_RsuA"/>
    <property type="match status" value="1"/>
</dbReference>
<dbReference type="GO" id="GO:0003723">
    <property type="term" value="F:RNA binding"/>
    <property type="evidence" value="ECO:0007669"/>
    <property type="project" value="UniProtKB-KW"/>
</dbReference>
<dbReference type="Pfam" id="PF00849">
    <property type="entry name" value="PseudoU_synth_2"/>
    <property type="match status" value="1"/>
</dbReference>
<dbReference type="RefSeq" id="WP_086964480.1">
    <property type="nucleotide sequence ID" value="NZ_CP021376.1"/>
</dbReference>
<dbReference type="PANTHER" id="PTHR47683:SF4">
    <property type="entry name" value="PSEUDOURIDINE SYNTHASE"/>
    <property type="match status" value="1"/>
</dbReference>
<name>A0A1Y0CZ57_9GAMM</name>
<dbReference type="KEGG" id="ocm:CBP12_11045"/>
<dbReference type="SUPFAM" id="SSF55174">
    <property type="entry name" value="Alpha-L RNA-binding motif"/>
    <property type="match status" value="1"/>
</dbReference>
<reference evidence="10" key="1">
    <citation type="submission" date="2017-05" db="EMBL/GenBank/DDBJ databases">
        <authorList>
            <person name="Sung H."/>
        </authorList>
    </citation>
    <scope>NUCLEOTIDE SEQUENCE [LARGE SCALE GENOMIC DNA]</scope>
    <source>
        <strain evidence="10">AMac2203</strain>
    </source>
</reference>
<dbReference type="InterPro" id="IPR018496">
    <property type="entry name" value="PsdUridine_synth_RsuA/RluB_CS"/>
</dbReference>
<dbReference type="SUPFAM" id="SSF55120">
    <property type="entry name" value="Pseudouridine synthase"/>
    <property type="match status" value="1"/>
</dbReference>
<accession>A0A1Y0CZ57</accession>
<dbReference type="InterPro" id="IPR036986">
    <property type="entry name" value="S4_RNA-bd_sf"/>
</dbReference>
<dbReference type="GO" id="GO:0000455">
    <property type="term" value="P:enzyme-directed rRNA pseudouridine synthesis"/>
    <property type="evidence" value="ECO:0007669"/>
    <property type="project" value="UniProtKB-ARBA"/>
</dbReference>
<dbReference type="PROSITE" id="PS01149">
    <property type="entry name" value="PSI_RSU"/>
    <property type="match status" value="1"/>
</dbReference>
<dbReference type="EMBL" id="CP021376">
    <property type="protein sequence ID" value="ART80611.1"/>
    <property type="molecule type" value="Genomic_DNA"/>
</dbReference>
<dbReference type="InterPro" id="IPR050343">
    <property type="entry name" value="RsuA_PseudoU_synthase"/>
</dbReference>
<keyword evidence="10" id="KW-1185">Reference proteome</keyword>
<dbReference type="PANTHER" id="PTHR47683">
    <property type="entry name" value="PSEUDOURIDINE SYNTHASE FAMILY PROTEIN-RELATED"/>
    <property type="match status" value="1"/>
</dbReference>
<comment type="catalytic activity">
    <reaction evidence="4">
        <text>uridine(516) in 16S rRNA = pseudouridine(516) in 16S rRNA</text>
        <dbReference type="Rhea" id="RHEA:38867"/>
        <dbReference type="Rhea" id="RHEA-COMP:10089"/>
        <dbReference type="Rhea" id="RHEA-COMP:10090"/>
        <dbReference type="ChEBI" id="CHEBI:65314"/>
        <dbReference type="ChEBI" id="CHEBI:65315"/>
        <dbReference type="EC" id="5.4.99.19"/>
    </reaction>
</comment>
<keyword evidence="2 6" id="KW-0694">RNA-binding</keyword>
<dbReference type="Proteomes" id="UP000243793">
    <property type="component" value="Chromosome"/>
</dbReference>
<dbReference type="SMART" id="SM00363">
    <property type="entry name" value="S4"/>
    <property type="match status" value="1"/>
</dbReference>
<proteinExistence type="inferred from homology"/>
<feature type="domain" description="RNA-binding S4" evidence="8">
    <location>
        <begin position="1"/>
        <end position="63"/>
    </location>
</feature>
<sequence>MRLDKYICYSSDLTLSQARTHIANQQVQVAGHLCTNPAQQVHEHNNISLAGQRLTPRPARYIMLHKRLNTLCSHQDGAYPSLFSDLDLEKAELLHLVGRLDADTTGLVLLTDDGRWSYQLTHPQSGCRKVYRVTLRSELATDTAQLFKQGILLQGEAKPTLPAILTPVTAKEVLLTITEGRFHQVKRMFAAVNNKVLALHREQVGNLQLDLAPREWRYLTSAEVMATHIPKKT</sequence>
<evidence type="ECO:0000313" key="9">
    <source>
        <dbReference type="EMBL" id="ART80611.1"/>
    </source>
</evidence>
<dbReference type="InterPro" id="IPR020103">
    <property type="entry name" value="PsdUridine_synth_cat_dom_sf"/>
</dbReference>
<protein>
    <recommendedName>
        <fullName evidence="7">Pseudouridine synthase</fullName>
        <ecNumber evidence="7">5.4.99.-</ecNumber>
    </recommendedName>
</protein>
<evidence type="ECO:0000259" key="8">
    <source>
        <dbReference type="SMART" id="SM00363"/>
    </source>
</evidence>
<comment type="similarity">
    <text evidence="1 7">Belongs to the pseudouridine synthase RsuA family.</text>
</comment>
<dbReference type="InterPro" id="IPR000748">
    <property type="entry name" value="PsdUridine_synth_RsuA/RluB/E/F"/>
</dbReference>
<evidence type="ECO:0000256" key="4">
    <source>
        <dbReference type="ARBA" id="ARBA00036749"/>
    </source>
</evidence>
<evidence type="ECO:0000256" key="3">
    <source>
        <dbReference type="ARBA" id="ARBA00023235"/>
    </source>
</evidence>
<dbReference type="GO" id="GO:0160136">
    <property type="term" value="F:16S rRNA pseudouridine(516) synthase activity"/>
    <property type="evidence" value="ECO:0007669"/>
    <property type="project" value="UniProtKB-EC"/>
</dbReference>
<evidence type="ECO:0000256" key="7">
    <source>
        <dbReference type="RuleBase" id="RU003887"/>
    </source>
</evidence>
<dbReference type="OrthoDB" id="9807213at2"/>
<dbReference type="InterPro" id="IPR002942">
    <property type="entry name" value="S4_RNA-bd"/>
</dbReference>
<dbReference type="Gene3D" id="3.10.290.10">
    <property type="entry name" value="RNA-binding S4 domain"/>
    <property type="match status" value="1"/>
</dbReference>
<keyword evidence="3 7" id="KW-0413">Isomerase</keyword>
<dbReference type="InterPro" id="IPR006145">
    <property type="entry name" value="PsdUridine_synth_RsuA/RluA"/>
</dbReference>
<evidence type="ECO:0000256" key="5">
    <source>
        <dbReference type="ARBA" id="ARBA00037590"/>
    </source>
</evidence>
<evidence type="ECO:0000256" key="6">
    <source>
        <dbReference type="PROSITE-ProRule" id="PRU00182"/>
    </source>
</evidence>
<evidence type="ECO:0000313" key="10">
    <source>
        <dbReference type="Proteomes" id="UP000243793"/>
    </source>
</evidence>
<dbReference type="CDD" id="cd00165">
    <property type="entry name" value="S4"/>
    <property type="match status" value="1"/>
</dbReference>